<comment type="caution">
    <text evidence="1">The sequence shown here is derived from an EMBL/GenBank/DDBJ whole genome shotgun (WGS) entry which is preliminary data.</text>
</comment>
<reference evidence="1" key="1">
    <citation type="journal article" date="2014" name="Front. Microbiol.">
        <title>High frequency of phylogenetically diverse reductive dehalogenase-homologous genes in deep subseafloor sedimentary metagenomes.</title>
        <authorList>
            <person name="Kawai M."/>
            <person name="Futagami T."/>
            <person name="Toyoda A."/>
            <person name="Takaki Y."/>
            <person name="Nishi S."/>
            <person name="Hori S."/>
            <person name="Arai W."/>
            <person name="Tsubouchi T."/>
            <person name="Morono Y."/>
            <person name="Uchiyama I."/>
            <person name="Ito T."/>
            <person name="Fujiyama A."/>
            <person name="Inagaki F."/>
            <person name="Takami H."/>
        </authorList>
    </citation>
    <scope>NUCLEOTIDE SEQUENCE</scope>
    <source>
        <strain evidence="1">Expedition CK06-06</strain>
    </source>
</reference>
<evidence type="ECO:0000313" key="1">
    <source>
        <dbReference type="EMBL" id="GAG30458.1"/>
    </source>
</evidence>
<dbReference type="EMBL" id="BARS01047876">
    <property type="protein sequence ID" value="GAG30458.1"/>
    <property type="molecule type" value="Genomic_DNA"/>
</dbReference>
<gene>
    <name evidence="1" type="ORF">S01H1_71850</name>
</gene>
<sequence>MTEKKDKFVEAVTKLIKLTQEGKLEWRSANLVRDDIKVESVFTAEYKDRLLRIYKYVYKVEKPSPFYISPSIFTHRKEYPYWETSVTLEFIDRNGLSLWKFPYTNALYDLLQAVQYQVAGVDEFLDEIIIDE</sequence>
<proteinExistence type="predicted"/>
<accession>X0X1G3</accession>
<organism evidence="1">
    <name type="scientific">marine sediment metagenome</name>
    <dbReference type="NCBI Taxonomy" id="412755"/>
    <lineage>
        <taxon>unclassified sequences</taxon>
        <taxon>metagenomes</taxon>
        <taxon>ecological metagenomes</taxon>
    </lineage>
</organism>
<name>X0X1G3_9ZZZZ</name>
<dbReference type="AlphaFoldDB" id="X0X1G3"/>
<protein>
    <submittedName>
        <fullName evidence="1">Uncharacterized protein</fullName>
    </submittedName>
</protein>